<dbReference type="Proteomes" id="UP000533641">
    <property type="component" value="Unassembled WGS sequence"/>
</dbReference>
<dbReference type="EMBL" id="JACIGM010000003">
    <property type="protein sequence ID" value="MBB4274078.1"/>
    <property type="molecule type" value="Genomic_DNA"/>
</dbReference>
<accession>A0A7W6RKC9</accession>
<evidence type="ECO:0000313" key="2">
    <source>
        <dbReference type="Proteomes" id="UP000533641"/>
    </source>
</evidence>
<organism evidence="1 2">
    <name type="scientific">Rhizobium mongolense</name>
    <dbReference type="NCBI Taxonomy" id="57676"/>
    <lineage>
        <taxon>Bacteria</taxon>
        <taxon>Pseudomonadati</taxon>
        <taxon>Pseudomonadota</taxon>
        <taxon>Alphaproteobacteria</taxon>
        <taxon>Hyphomicrobiales</taxon>
        <taxon>Rhizobiaceae</taxon>
        <taxon>Rhizobium/Agrobacterium group</taxon>
        <taxon>Rhizobium</taxon>
    </lineage>
</organism>
<evidence type="ECO:0000313" key="1">
    <source>
        <dbReference type="EMBL" id="MBB4274078.1"/>
    </source>
</evidence>
<proteinExistence type="predicted"/>
<dbReference type="AlphaFoldDB" id="A0A7W6RKC9"/>
<gene>
    <name evidence="1" type="ORF">GGE12_001833</name>
</gene>
<sequence>MRGQSLTVDGAVAHDKGTNLNKLRQKIGMVFQQWIHFPT</sequence>
<protein>
    <submittedName>
        <fullName evidence="1">ABC-type polar amino acid transport system ATPase subunit</fullName>
    </submittedName>
</protein>
<comment type="caution">
    <text evidence="1">The sequence shown here is derived from an EMBL/GenBank/DDBJ whole genome shotgun (WGS) entry which is preliminary data.</text>
</comment>
<name>A0A7W6RKC9_9HYPH</name>
<reference evidence="1 2" key="1">
    <citation type="submission" date="2020-08" db="EMBL/GenBank/DDBJ databases">
        <title>Genomic Encyclopedia of Type Strains, Phase IV (KMG-V): Genome sequencing to study the core and pangenomes of soil and plant-associated prokaryotes.</title>
        <authorList>
            <person name="Whitman W."/>
        </authorList>
    </citation>
    <scope>NUCLEOTIDE SEQUENCE [LARGE SCALE GENOMIC DNA]</scope>
    <source>
        <strain evidence="1 2">SEMIA 402</strain>
    </source>
</reference>